<comment type="caution">
    <text evidence="3">The sequence shown here is derived from an EMBL/GenBank/DDBJ whole genome shotgun (WGS) entry which is preliminary data.</text>
</comment>
<dbReference type="PANTHER" id="PTHR33365:SF13">
    <property type="entry name" value="TAT PATHWAY SIGNAL SEQUENCE"/>
    <property type="match status" value="1"/>
</dbReference>
<dbReference type="Proteomes" id="UP000073492">
    <property type="component" value="Unassembled WGS sequence"/>
</dbReference>
<dbReference type="GO" id="GO:0043386">
    <property type="term" value="P:mycotoxin biosynthetic process"/>
    <property type="evidence" value="ECO:0007669"/>
    <property type="project" value="InterPro"/>
</dbReference>
<dbReference type="AlphaFoldDB" id="A0A139IAU2"/>
<dbReference type="EMBL" id="LFZO01000187">
    <property type="protein sequence ID" value="KXT11662.1"/>
    <property type="molecule type" value="Genomic_DNA"/>
</dbReference>
<evidence type="ECO:0000256" key="2">
    <source>
        <dbReference type="SAM" id="Phobius"/>
    </source>
</evidence>
<gene>
    <name evidence="3" type="ORF">AC579_7025</name>
</gene>
<evidence type="ECO:0000313" key="4">
    <source>
        <dbReference type="Proteomes" id="UP000073492"/>
    </source>
</evidence>
<accession>A0A139IAU2</accession>
<dbReference type="OrthoDB" id="3687641at2759"/>
<proteinExistence type="inferred from homology"/>
<keyword evidence="2" id="KW-0472">Membrane</keyword>
<reference evidence="3 4" key="1">
    <citation type="submission" date="2015-07" db="EMBL/GenBank/DDBJ databases">
        <title>Comparative genomics of the Sigatoka disease complex on banana suggests a link between parallel evolutionary changes in Pseudocercospora fijiensis and Pseudocercospora eumusae and increased virulence on the banana host.</title>
        <authorList>
            <person name="Chang T.-C."/>
            <person name="Salvucci A."/>
            <person name="Crous P.W."/>
            <person name="Stergiopoulos I."/>
        </authorList>
    </citation>
    <scope>NUCLEOTIDE SEQUENCE [LARGE SCALE GENOMIC DNA]</scope>
    <source>
        <strain evidence="3 4">CBS 116634</strain>
    </source>
</reference>
<dbReference type="STRING" id="113226.A0A139IAU2"/>
<evidence type="ECO:0000256" key="1">
    <source>
        <dbReference type="ARBA" id="ARBA00035112"/>
    </source>
</evidence>
<protein>
    <recommendedName>
        <fullName evidence="5">Tat pathway signal sequence</fullName>
    </recommendedName>
</protein>
<dbReference type="Pfam" id="PF11807">
    <property type="entry name" value="UstYa"/>
    <property type="match status" value="1"/>
</dbReference>
<sequence length="299" mass="34833">MHHTREEHNEEIERSGSINEHDLLLWNVKTDATFHDRRLALSRWLCLALVAVVLLSNVLTAILMQSLNSQDKECPRDECGDIYVEKPSPLHTLDRSWRLETFNAFNYTASRFTQHPSEGDVDAAWESLGLNSGHFLIPTSEAHRFDLERERHVTLPKDLLGEEYFIAMLDVMHQLHCLDALRRALWYNRDWYLKHRNNHAVTGVHIAHTNHCIDSLRERLMCLSDITILPSIWIDRQGKILPDFQRQHKCHDFDNVRAWSYENQMPKTVRNHTFVAEPGVLLTSLPGKDALYRELGLGF</sequence>
<dbReference type="PANTHER" id="PTHR33365">
    <property type="entry name" value="YALI0B05434P"/>
    <property type="match status" value="1"/>
</dbReference>
<keyword evidence="2" id="KW-0812">Transmembrane</keyword>
<evidence type="ECO:0000313" key="3">
    <source>
        <dbReference type="EMBL" id="KXT11662.1"/>
    </source>
</evidence>
<name>A0A139IAU2_9PEZI</name>
<feature type="transmembrane region" description="Helical" evidence="2">
    <location>
        <begin position="44"/>
        <end position="64"/>
    </location>
</feature>
<dbReference type="InterPro" id="IPR021765">
    <property type="entry name" value="UstYa-like"/>
</dbReference>
<keyword evidence="2" id="KW-1133">Transmembrane helix</keyword>
<evidence type="ECO:0008006" key="5">
    <source>
        <dbReference type="Google" id="ProtNLM"/>
    </source>
</evidence>
<keyword evidence="4" id="KW-1185">Reference proteome</keyword>
<organism evidence="3 4">
    <name type="scientific">Pseudocercospora musae</name>
    <dbReference type="NCBI Taxonomy" id="113226"/>
    <lineage>
        <taxon>Eukaryota</taxon>
        <taxon>Fungi</taxon>
        <taxon>Dikarya</taxon>
        <taxon>Ascomycota</taxon>
        <taxon>Pezizomycotina</taxon>
        <taxon>Dothideomycetes</taxon>
        <taxon>Dothideomycetidae</taxon>
        <taxon>Mycosphaerellales</taxon>
        <taxon>Mycosphaerellaceae</taxon>
        <taxon>Pseudocercospora</taxon>
    </lineage>
</organism>
<comment type="similarity">
    <text evidence="1">Belongs to the ustYa family.</text>
</comment>